<gene>
    <name evidence="3" type="ORF">GCU69_30955</name>
</gene>
<keyword evidence="4" id="KW-1185">Reference proteome</keyword>
<dbReference type="RefSeq" id="WP_098754999.1">
    <property type="nucleotide sequence ID" value="NZ_WHPN01000422.1"/>
</dbReference>
<dbReference type="Pfam" id="PF00582">
    <property type="entry name" value="Usp"/>
    <property type="match status" value="2"/>
</dbReference>
<accession>A0ABQ7FBG3</accession>
<evidence type="ECO:0000259" key="2">
    <source>
        <dbReference type="Pfam" id="PF00582"/>
    </source>
</evidence>
<organism evidence="3 4">
    <name type="scientific">Streptomyces lycii</name>
    <dbReference type="NCBI Taxonomy" id="2654337"/>
    <lineage>
        <taxon>Bacteria</taxon>
        <taxon>Bacillati</taxon>
        <taxon>Actinomycetota</taxon>
        <taxon>Actinomycetes</taxon>
        <taxon>Kitasatosporales</taxon>
        <taxon>Streptomycetaceae</taxon>
        <taxon>Streptomyces</taxon>
    </lineage>
</organism>
<dbReference type="PANTHER" id="PTHR46268">
    <property type="entry name" value="STRESS RESPONSE PROTEIN NHAX"/>
    <property type="match status" value="1"/>
</dbReference>
<dbReference type="PANTHER" id="PTHR46268:SF6">
    <property type="entry name" value="UNIVERSAL STRESS PROTEIN UP12"/>
    <property type="match status" value="1"/>
</dbReference>
<reference evidence="3 4" key="1">
    <citation type="submission" date="2019-10" db="EMBL/GenBank/DDBJ databases">
        <title>Streptomyces tenebrisbrunneis sp.nov., an endogenous actinomycete isolated from of Lycium ruthenicum.</title>
        <authorList>
            <person name="Ma L."/>
        </authorList>
    </citation>
    <scope>NUCLEOTIDE SEQUENCE [LARGE SCALE GENOMIC DNA]</scope>
    <source>
        <strain evidence="3 4">TRM 66187</strain>
    </source>
</reference>
<comment type="similarity">
    <text evidence="1">Belongs to the universal stress protein A family.</text>
</comment>
<name>A0ABQ7FBG3_9ACTN</name>
<dbReference type="Gene3D" id="3.40.50.620">
    <property type="entry name" value="HUPs"/>
    <property type="match status" value="2"/>
</dbReference>
<protein>
    <submittedName>
        <fullName evidence="3">Universal stress protein</fullName>
    </submittedName>
</protein>
<evidence type="ECO:0000313" key="4">
    <source>
        <dbReference type="Proteomes" id="UP000621266"/>
    </source>
</evidence>
<evidence type="ECO:0000313" key="3">
    <source>
        <dbReference type="EMBL" id="KAF4405313.1"/>
    </source>
</evidence>
<proteinExistence type="inferred from homology"/>
<dbReference type="PRINTS" id="PR01438">
    <property type="entry name" value="UNVRSLSTRESS"/>
</dbReference>
<dbReference type="EMBL" id="WHPN01000422">
    <property type="protein sequence ID" value="KAF4405313.1"/>
    <property type="molecule type" value="Genomic_DNA"/>
</dbReference>
<feature type="domain" description="UspA" evidence="2">
    <location>
        <begin position="159"/>
        <end position="298"/>
    </location>
</feature>
<sequence length="300" mass="32575">MSRPVTLGLDGSRESLTAADWAAREALLRGLPLRIVHVWQALGYPQPPLIDLPTQRHFAERILREATAELRDRYPELDITAQQLSGRPAEILSNVADDADMLVLGSRGLGALTGFLLSSVALATVAHTDRPIVLVRAGEQAGEERRPVSSGDMPASAPYRDVVLGLDLSGPCDALIEFAFDAAARRAARLRVVHGWSLPPAYRNDPGALDPDRTVKLTTEEANRLSDALRPWRDKFPGVEIVEQAVIGRPARHLVEASSDASLMVVGRRTRRTPVGRRIGAVTHAVMHHCAVPVAVVPHD</sequence>
<dbReference type="InterPro" id="IPR006015">
    <property type="entry name" value="Universal_stress_UspA"/>
</dbReference>
<comment type="caution">
    <text evidence="3">The sequence shown here is derived from an EMBL/GenBank/DDBJ whole genome shotgun (WGS) entry which is preliminary data.</text>
</comment>
<feature type="domain" description="UspA" evidence="2">
    <location>
        <begin position="1"/>
        <end position="136"/>
    </location>
</feature>
<dbReference type="SUPFAM" id="SSF52402">
    <property type="entry name" value="Adenine nucleotide alpha hydrolases-like"/>
    <property type="match status" value="2"/>
</dbReference>
<dbReference type="InterPro" id="IPR006016">
    <property type="entry name" value="UspA"/>
</dbReference>
<dbReference type="Proteomes" id="UP000621266">
    <property type="component" value="Unassembled WGS sequence"/>
</dbReference>
<evidence type="ECO:0000256" key="1">
    <source>
        <dbReference type="ARBA" id="ARBA00008791"/>
    </source>
</evidence>
<dbReference type="InterPro" id="IPR014729">
    <property type="entry name" value="Rossmann-like_a/b/a_fold"/>
</dbReference>